<keyword evidence="1" id="KW-0812">Transmembrane</keyword>
<dbReference type="RefSeq" id="WP_386444215.1">
    <property type="nucleotide sequence ID" value="NZ_JBHSFH010000004.1"/>
</dbReference>
<evidence type="ECO:0000313" key="3">
    <source>
        <dbReference type="Proteomes" id="UP001595997"/>
    </source>
</evidence>
<proteinExistence type="predicted"/>
<dbReference type="Proteomes" id="UP001595997">
    <property type="component" value="Unassembled WGS sequence"/>
</dbReference>
<keyword evidence="1" id="KW-1133">Transmembrane helix</keyword>
<keyword evidence="1" id="KW-0472">Membrane</keyword>
<keyword evidence="3" id="KW-1185">Reference proteome</keyword>
<sequence length="105" mass="11265">MNELTPLQRAEIEVARAAHQPDYLALSLQTTQRLAESNAVQAAALAQVAQQAPAARRTITPAELATYVLLGGVLVALLLTVAIAAPSVLALWLVARKMLNKEQRK</sequence>
<gene>
    <name evidence="2" type="ORF">ACFPA8_07720</name>
</gene>
<feature type="transmembrane region" description="Helical" evidence="1">
    <location>
        <begin position="67"/>
        <end position="95"/>
    </location>
</feature>
<organism evidence="2 3">
    <name type="scientific">Streptomyces ovatisporus</name>
    <dbReference type="NCBI Taxonomy" id="1128682"/>
    <lineage>
        <taxon>Bacteria</taxon>
        <taxon>Bacillati</taxon>
        <taxon>Actinomycetota</taxon>
        <taxon>Actinomycetes</taxon>
        <taxon>Kitasatosporales</taxon>
        <taxon>Streptomycetaceae</taxon>
        <taxon>Streptomyces</taxon>
    </lineage>
</organism>
<name>A0ABV9A2A1_9ACTN</name>
<evidence type="ECO:0000256" key="1">
    <source>
        <dbReference type="SAM" id="Phobius"/>
    </source>
</evidence>
<comment type="caution">
    <text evidence="2">The sequence shown here is derived from an EMBL/GenBank/DDBJ whole genome shotgun (WGS) entry which is preliminary data.</text>
</comment>
<dbReference type="EMBL" id="JBHSFH010000004">
    <property type="protein sequence ID" value="MFC4494018.1"/>
    <property type="molecule type" value="Genomic_DNA"/>
</dbReference>
<protein>
    <submittedName>
        <fullName evidence="2">Uncharacterized protein</fullName>
    </submittedName>
</protein>
<accession>A0ABV9A2A1</accession>
<evidence type="ECO:0000313" key="2">
    <source>
        <dbReference type="EMBL" id="MFC4494018.1"/>
    </source>
</evidence>
<reference evidence="3" key="1">
    <citation type="journal article" date="2019" name="Int. J. Syst. Evol. Microbiol.">
        <title>The Global Catalogue of Microorganisms (GCM) 10K type strain sequencing project: providing services to taxonomists for standard genome sequencing and annotation.</title>
        <authorList>
            <consortium name="The Broad Institute Genomics Platform"/>
            <consortium name="The Broad Institute Genome Sequencing Center for Infectious Disease"/>
            <person name="Wu L."/>
            <person name="Ma J."/>
        </authorList>
    </citation>
    <scope>NUCLEOTIDE SEQUENCE [LARGE SCALE GENOMIC DNA]</scope>
    <source>
        <strain evidence="3">CGMCC 4.7357</strain>
    </source>
</reference>